<protein>
    <recommendedName>
        <fullName evidence="2">CRIB domain-containing protein</fullName>
    </recommendedName>
</protein>
<dbReference type="Proteomes" id="UP001595704">
    <property type="component" value="Unassembled WGS sequence"/>
</dbReference>
<evidence type="ECO:0000313" key="3">
    <source>
        <dbReference type="EMBL" id="MFC3637225.1"/>
    </source>
</evidence>
<dbReference type="RefSeq" id="WP_191320086.1">
    <property type="nucleotide sequence ID" value="NZ_BNCG01000013.1"/>
</dbReference>
<sequence>MISSVTRCIDMVELPPDSTGKKKINAGDIGAPTDFRHFLHIAPHSSLPAPNDIGDLFQVRAETTTHSPVQILPESSVRLPGGEVVPPRDIVRTRILGDREPLPFLGEFRARQAKAGSVLLPPPPPKRIGSLAAAPSRELPPAMVPPIPDRATKPRAAMRPPQQKPDSMPAAARAEEFRGASRVHDKTAGIERGEQPLMDALEHTPFI</sequence>
<dbReference type="PROSITE" id="PS50108">
    <property type="entry name" value="CRIB"/>
    <property type="match status" value="1"/>
</dbReference>
<evidence type="ECO:0000259" key="2">
    <source>
        <dbReference type="PROSITE" id="PS50108"/>
    </source>
</evidence>
<keyword evidence="4" id="KW-1185">Reference proteome</keyword>
<gene>
    <name evidence="3" type="ORF">ACFONL_07485</name>
</gene>
<dbReference type="EMBL" id="JBHRYC010000030">
    <property type="protein sequence ID" value="MFC3637225.1"/>
    <property type="molecule type" value="Genomic_DNA"/>
</dbReference>
<evidence type="ECO:0000313" key="4">
    <source>
        <dbReference type="Proteomes" id="UP001595704"/>
    </source>
</evidence>
<feature type="compositionally biased region" description="Basic and acidic residues" evidence="1">
    <location>
        <begin position="173"/>
        <end position="194"/>
    </location>
</feature>
<comment type="caution">
    <text evidence="3">The sequence shown here is derived from an EMBL/GenBank/DDBJ whole genome shotgun (WGS) entry which is preliminary data.</text>
</comment>
<feature type="domain" description="CRIB" evidence="2">
    <location>
        <begin position="29"/>
        <end position="42"/>
    </location>
</feature>
<name>A0ABV7UET8_9HYPH</name>
<reference evidence="4" key="1">
    <citation type="journal article" date="2019" name="Int. J. Syst. Evol. Microbiol.">
        <title>The Global Catalogue of Microorganisms (GCM) 10K type strain sequencing project: providing services to taxonomists for standard genome sequencing and annotation.</title>
        <authorList>
            <consortium name="The Broad Institute Genomics Platform"/>
            <consortium name="The Broad Institute Genome Sequencing Center for Infectious Disease"/>
            <person name="Wu L."/>
            <person name="Ma J."/>
        </authorList>
    </citation>
    <scope>NUCLEOTIDE SEQUENCE [LARGE SCALE GENOMIC DNA]</scope>
    <source>
        <strain evidence="4">KCTC 42282</strain>
    </source>
</reference>
<accession>A0ABV7UET8</accession>
<evidence type="ECO:0000256" key="1">
    <source>
        <dbReference type="SAM" id="MobiDB-lite"/>
    </source>
</evidence>
<organism evidence="3 4">
    <name type="scientific">Camelimonas fluminis</name>
    <dbReference type="NCBI Taxonomy" id="1576911"/>
    <lineage>
        <taxon>Bacteria</taxon>
        <taxon>Pseudomonadati</taxon>
        <taxon>Pseudomonadota</taxon>
        <taxon>Alphaproteobacteria</taxon>
        <taxon>Hyphomicrobiales</taxon>
        <taxon>Chelatococcaceae</taxon>
        <taxon>Camelimonas</taxon>
    </lineage>
</organism>
<proteinExistence type="predicted"/>
<feature type="region of interest" description="Disordered" evidence="1">
    <location>
        <begin position="117"/>
        <end position="207"/>
    </location>
</feature>
<dbReference type="InterPro" id="IPR000095">
    <property type="entry name" value="CRIB_dom"/>
</dbReference>